<comment type="caution">
    <text evidence="2">The sequence shown here is derived from an EMBL/GenBank/DDBJ whole genome shotgun (WGS) entry which is preliminary data.</text>
</comment>
<feature type="compositionally biased region" description="Basic and acidic residues" evidence="1">
    <location>
        <begin position="61"/>
        <end position="73"/>
    </location>
</feature>
<accession>A0ABP8P7I4</accession>
<reference evidence="3" key="1">
    <citation type="journal article" date="2019" name="Int. J. Syst. Evol. Microbiol.">
        <title>The Global Catalogue of Microorganisms (GCM) 10K type strain sequencing project: providing services to taxonomists for standard genome sequencing and annotation.</title>
        <authorList>
            <consortium name="The Broad Institute Genomics Platform"/>
            <consortium name="The Broad Institute Genome Sequencing Center for Infectious Disease"/>
            <person name="Wu L."/>
            <person name="Ma J."/>
        </authorList>
    </citation>
    <scope>NUCLEOTIDE SEQUENCE [LARGE SCALE GENOMIC DNA]</scope>
    <source>
        <strain evidence="3">JCM 32206</strain>
    </source>
</reference>
<proteinExistence type="predicted"/>
<evidence type="ECO:0000256" key="1">
    <source>
        <dbReference type="SAM" id="MobiDB-lite"/>
    </source>
</evidence>
<name>A0ABP8P7I4_9NOCA</name>
<dbReference type="EMBL" id="BAABFB010000049">
    <property type="protein sequence ID" value="GAA4481698.1"/>
    <property type="molecule type" value="Genomic_DNA"/>
</dbReference>
<evidence type="ECO:0000313" key="3">
    <source>
        <dbReference type="Proteomes" id="UP001501183"/>
    </source>
</evidence>
<organism evidence="2 3">
    <name type="scientific">Rhodococcus olei</name>
    <dbReference type="NCBI Taxonomy" id="2161675"/>
    <lineage>
        <taxon>Bacteria</taxon>
        <taxon>Bacillati</taxon>
        <taxon>Actinomycetota</taxon>
        <taxon>Actinomycetes</taxon>
        <taxon>Mycobacteriales</taxon>
        <taxon>Nocardiaceae</taxon>
        <taxon>Rhodococcus</taxon>
    </lineage>
</organism>
<gene>
    <name evidence="2" type="ORF">GCM10023094_30390</name>
</gene>
<feature type="region of interest" description="Disordered" evidence="1">
    <location>
        <begin position="59"/>
        <end position="97"/>
    </location>
</feature>
<protein>
    <recommendedName>
        <fullName evidence="4">DNA-binding transcriptional regulator of glucitol operon</fullName>
    </recommendedName>
</protein>
<sequence>MFVIVASAACLGLGYWQWTRFEAVGGTGQNLGYAFQWPLFAAFVVYAYRRFVQLEDTAPEDQAKVANGDEPREIPANLLPQRSAPPVTANLDSDNPDDEALQAYNNYLAQLRAGEADRSST</sequence>
<evidence type="ECO:0000313" key="2">
    <source>
        <dbReference type="EMBL" id="GAA4481698.1"/>
    </source>
</evidence>
<dbReference type="Proteomes" id="UP001501183">
    <property type="component" value="Unassembled WGS sequence"/>
</dbReference>
<keyword evidence="3" id="KW-1185">Reference proteome</keyword>
<evidence type="ECO:0008006" key="4">
    <source>
        <dbReference type="Google" id="ProtNLM"/>
    </source>
</evidence>